<dbReference type="PANTHER" id="PTHR24198">
    <property type="entry name" value="ANKYRIN REPEAT AND PROTEIN KINASE DOMAIN-CONTAINING PROTEIN"/>
    <property type="match status" value="1"/>
</dbReference>
<dbReference type="InterPro" id="IPR036770">
    <property type="entry name" value="Ankyrin_rpt-contain_sf"/>
</dbReference>
<dbReference type="Pfam" id="PF12796">
    <property type="entry name" value="Ank_2"/>
    <property type="match status" value="1"/>
</dbReference>
<reference evidence="3 4" key="1">
    <citation type="submission" date="2024-04" db="EMBL/GenBank/DDBJ databases">
        <title>Tritrichomonas musculus Genome.</title>
        <authorList>
            <person name="Alves-Ferreira E."/>
            <person name="Grigg M."/>
            <person name="Lorenzi H."/>
            <person name="Galac M."/>
        </authorList>
    </citation>
    <scope>NUCLEOTIDE SEQUENCE [LARGE SCALE GENOMIC DNA]</scope>
    <source>
        <strain evidence="3 4">EAF2021</strain>
    </source>
</reference>
<name>A0ABR2L6U9_9EUKA</name>
<dbReference type="PANTHER" id="PTHR24198:SF165">
    <property type="entry name" value="ANKYRIN REPEAT-CONTAINING PROTEIN-RELATED"/>
    <property type="match status" value="1"/>
</dbReference>
<evidence type="ECO:0000256" key="1">
    <source>
        <dbReference type="ARBA" id="ARBA00022737"/>
    </source>
</evidence>
<gene>
    <name evidence="3" type="ORF">M9Y10_001326</name>
</gene>
<proteinExistence type="predicted"/>
<dbReference type="SMART" id="SM00248">
    <property type="entry name" value="ANK"/>
    <property type="match status" value="5"/>
</dbReference>
<comment type="caution">
    <text evidence="3">The sequence shown here is derived from an EMBL/GenBank/DDBJ whole genome shotgun (WGS) entry which is preliminary data.</text>
</comment>
<dbReference type="Proteomes" id="UP001470230">
    <property type="component" value="Unassembled WGS sequence"/>
</dbReference>
<dbReference type="EMBL" id="JAPFFF010000001">
    <property type="protein sequence ID" value="KAK8899029.1"/>
    <property type="molecule type" value="Genomic_DNA"/>
</dbReference>
<keyword evidence="4" id="KW-1185">Reference proteome</keyword>
<evidence type="ECO:0000313" key="3">
    <source>
        <dbReference type="EMBL" id="KAK8899029.1"/>
    </source>
</evidence>
<evidence type="ECO:0008006" key="5">
    <source>
        <dbReference type="Google" id="ProtNLM"/>
    </source>
</evidence>
<dbReference type="InterPro" id="IPR002110">
    <property type="entry name" value="Ankyrin_rpt"/>
</dbReference>
<evidence type="ECO:0000256" key="2">
    <source>
        <dbReference type="ARBA" id="ARBA00023043"/>
    </source>
</evidence>
<keyword evidence="1" id="KW-0677">Repeat</keyword>
<sequence length="407" mass="46676">MYNYFFDQQSKKITTSVISSSLSKALEKETDELFYYFVEKFKKVCPSVFEKFVWSLSLLGVACQYGQIKPFYTIINLIKEEKTQFFTNCLCRAASSNSMEICKYFVENNYNINYDSLFQELASVSNASPEIIAFLFNSRGLEFDKIMFLPLLLPAIKNRNKHFVEFLIERGIFYDKCLIDAASTCDLDIVNIILKHNSTPEFVNQGSEDGTALHQAVHKNSLEIFQRLLSLQSINPYLHDKNRKTPLMLATNQMNFQIIKAIISFSGQNIIFHRESIDCLIEGLIKAFPSYNYGYNSFSNYGSKICSKEDILDTLEMVLNIPNIEVIFDGKNQKHFPDVCSKSNIDIKIVQFSLKIKTIDVNCYSLSNGETALTSAVKSQRIDILKLQINDPRTNVNITNSKHQFIL</sequence>
<evidence type="ECO:0000313" key="4">
    <source>
        <dbReference type="Proteomes" id="UP001470230"/>
    </source>
</evidence>
<keyword evidence="2" id="KW-0040">ANK repeat</keyword>
<accession>A0ABR2L6U9</accession>
<organism evidence="3 4">
    <name type="scientific">Tritrichomonas musculus</name>
    <dbReference type="NCBI Taxonomy" id="1915356"/>
    <lineage>
        <taxon>Eukaryota</taxon>
        <taxon>Metamonada</taxon>
        <taxon>Parabasalia</taxon>
        <taxon>Tritrichomonadida</taxon>
        <taxon>Tritrichomonadidae</taxon>
        <taxon>Tritrichomonas</taxon>
    </lineage>
</organism>
<protein>
    <recommendedName>
        <fullName evidence="5">DUF3447 domain-containing protein</fullName>
    </recommendedName>
</protein>
<dbReference type="SUPFAM" id="SSF48403">
    <property type="entry name" value="Ankyrin repeat"/>
    <property type="match status" value="1"/>
</dbReference>
<dbReference type="Gene3D" id="1.25.40.20">
    <property type="entry name" value="Ankyrin repeat-containing domain"/>
    <property type="match status" value="1"/>
</dbReference>